<evidence type="ECO:0000256" key="1">
    <source>
        <dbReference type="SAM" id="SignalP"/>
    </source>
</evidence>
<dbReference type="AlphaFoldDB" id="A0A1J7I4U1"/>
<feature type="signal peptide" evidence="1">
    <location>
        <begin position="1"/>
        <end position="25"/>
    </location>
</feature>
<dbReference type="Pfam" id="PF13472">
    <property type="entry name" value="Lipase_GDSL_2"/>
    <property type="match status" value="1"/>
</dbReference>
<dbReference type="InParanoid" id="A0A1J7I4U1"/>
<gene>
    <name evidence="3" type="ORF">CONLIGDRAFT_697460</name>
</gene>
<evidence type="ECO:0000313" key="3">
    <source>
        <dbReference type="EMBL" id="OIW22485.1"/>
    </source>
</evidence>
<dbReference type="SUPFAM" id="SSF52266">
    <property type="entry name" value="SGNH hydrolase"/>
    <property type="match status" value="1"/>
</dbReference>
<dbReference type="PANTHER" id="PTHR43695">
    <property type="entry name" value="PUTATIVE (AFU_ORTHOLOGUE AFUA_2G17250)-RELATED"/>
    <property type="match status" value="1"/>
</dbReference>
<protein>
    <submittedName>
        <fullName evidence="3">SGNH hydrolase</fullName>
    </submittedName>
</protein>
<dbReference type="PANTHER" id="PTHR43695:SF2">
    <property type="entry name" value="PUTATIVE (AFU_ORTHOLOGUE AFUA_2G17250)-RELATED"/>
    <property type="match status" value="1"/>
</dbReference>
<dbReference type="GO" id="GO:0016787">
    <property type="term" value="F:hydrolase activity"/>
    <property type="evidence" value="ECO:0007669"/>
    <property type="project" value="UniProtKB-KW"/>
</dbReference>
<keyword evidence="1" id="KW-0732">Signal</keyword>
<keyword evidence="4" id="KW-1185">Reference proteome</keyword>
<evidence type="ECO:0000259" key="2">
    <source>
        <dbReference type="Pfam" id="PF13472"/>
    </source>
</evidence>
<proteinExistence type="predicted"/>
<dbReference type="OrthoDB" id="5041285at2759"/>
<dbReference type="InterPro" id="IPR013830">
    <property type="entry name" value="SGNH_hydro"/>
</dbReference>
<dbReference type="InterPro" id="IPR037459">
    <property type="entry name" value="RhgT-like"/>
</dbReference>
<dbReference type="STRING" id="1408157.A0A1J7I4U1"/>
<name>A0A1J7I4U1_9PEZI</name>
<accession>A0A1J7I4U1</accession>
<dbReference type="Proteomes" id="UP000182658">
    <property type="component" value="Unassembled WGS sequence"/>
</dbReference>
<feature type="chain" id="PRO_5012634028" evidence="1">
    <location>
        <begin position="26"/>
        <end position="292"/>
    </location>
</feature>
<reference evidence="3 4" key="1">
    <citation type="submission" date="2016-10" db="EMBL/GenBank/DDBJ databases">
        <title>Draft genome sequence of Coniochaeta ligniaria NRRL30616, a lignocellulolytic fungus for bioabatement of inhibitors in plant biomass hydrolysates.</title>
        <authorList>
            <consortium name="DOE Joint Genome Institute"/>
            <person name="Jimenez D.J."/>
            <person name="Hector R.E."/>
            <person name="Riley R."/>
            <person name="Sun H."/>
            <person name="Grigoriev I.V."/>
            <person name="Van Elsas J.D."/>
            <person name="Nichols N.N."/>
        </authorList>
    </citation>
    <scope>NUCLEOTIDE SEQUENCE [LARGE SCALE GENOMIC DNA]</scope>
    <source>
        <strain evidence="3 4">NRRL 30616</strain>
    </source>
</reference>
<sequence>MMLSTLTRSASVLFSLLSMAAAVPAKERNPCSRKPAAFFLAGDSTTAIQSTDGGGWSNGFLSFLRNGAWGVNYGHNGATTVSFVAGGDWGTVIGRVKNSTADFDVYVTIQRTDWDGPTKPATPQFGHNDQKAAANISLPQYQTNLEELARQVRSAGGEPILVTPLTRRVFTSARVATDSLHDQRLATIAAGQAVGARVLDLNLASLGYVDAIGSADAQTYNLNPTDMTHLNDWGSVVFGRMVADLLLGHPPVIETSGEDTSEKAAGPDGRRFARWIAPDEQLSWKIWHGVAA</sequence>
<evidence type="ECO:0000313" key="4">
    <source>
        <dbReference type="Proteomes" id="UP000182658"/>
    </source>
</evidence>
<dbReference type="Gene3D" id="3.40.50.1110">
    <property type="entry name" value="SGNH hydrolase"/>
    <property type="match status" value="1"/>
</dbReference>
<dbReference type="InterPro" id="IPR036514">
    <property type="entry name" value="SGNH_hydro_sf"/>
</dbReference>
<keyword evidence="3" id="KW-0378">Hydrolase</keyword>
<dbReference type="EMBL" id="KV875113">
    <property type="protein sequence ID" value="OIW22485.1"/>
    <property type="molecule type" value="Genomic_DNA"/>
</dbReference>
<organism evidence="3 4">
    <name type="scientific">Coniochaeta ligniaria NRRL 30616</name>
    <dbReference type="NCBI Taxonomy" id="1408157"/>
    <lineage>
        <taxon>Eukaryota</taxon>
        <taxon>Fungi</taxon>
        <taxon>Dikarya</taxon>
        <taxon>Ascomycota</taxon>
        <taxon>Pezizomycotina</taxon>
        <taxon>Sordariomycetes</taxon>
        <taxon>Sordariomycetidae</taxon>
        <taxon>Coniochaetales</taxon>
        <taxon>Coniochaetaceae</taxon>
        <taxon>Coniochaeta</taxon>
    </lineage>
</organism>
<feature type="domain" description="SGNH hydrolase-type esterase" evidence="2">
    <location>
        <begin position="42"/>
        <end position="234"/>
    </location>
</feature>